<dbReference type="Gene3D" id="6.10.250.690">
    <property type="match status" value="1"/>
</dbReference>
<dbReference type="InterPro" id="IPR039420">
    <property type="entry name" value="WalR-like"/>
</dbReference>
<dbReference type="SUPFAM" id="SSF52172">
    <property type="entry name" value="CheY-like"/>
    <property type="match status" value="1"/>
</dbReference>
<evidence type="ECO:0000256" key="3">
    <source>
        <dbReference type="ARBA" id="ARBA00023015"/>
    </source>
</evidence>
<evidence type="ECO:0000256" key="5">
    <source>
        <dbReference type="ARBA" id="ARBA00023163"/>
    </source>
</evidence>
<dbReference type="GO" id="GO:0006355">
    <property type="term" value="P:regulation of DNA-templated transcription"/>
    <property type="evidence" value="ECO:0007669"/>
    <property type="project" value="InterPro"/>
</dbReference>
<evidence type="ECO:0000256" key="4">
    <source>
        <dbReference type="ARBA" id="ARBA00023125"/>
    </source>
</evidence>
<keyword evidence="5" id="KW-0804">Transcription</keyword>
<dbReference type="AlphaFoldDB" id="A0A9Y2NHZ3"/>
<dbReference type="PROSITE" id="PS50110">
    <property type="entry name" value="RESPONSE_REGULATORY"/>
    <property type="match status" value="1"/>
</dbReference>
<organism evidence="10 11">
    <name type="scientific">Amycolatopsis mongoliensis</name>
    <dbReference type="NCBI Taxonomy" id="715475"/>
    <lineage>
        <taxon>Bacteria</taxon>
        <taxon>Bacillati</taxon>
        <taxon>Actinomycetota</taxon>
        <taxon>Actinomycetes</taxon>
        <taxon>Pseudonocardiales</taxon>
        <taxon>Pseudonocardiaceae</taxon>
        <taxon>Amycolatopsis</taxon>
    </lineage>
</organism>
<dbReference type="SUPFAM" id="SSF46894">
    <property type="entry name" value="C-terminal effector domain of the bipartite response regulators"/>
    <property type="match status" value="1"/>
</dbReference>
<keyword evidence="11" id="KW-1185">Reference proteome</keyword>
<dbReference type="InterPro" id="IPR016032">
    <property type="entry name" value="Sig_transdc_resp-reg_C-effctor"/>
</dbReference>
<evidence type="ECO:0000259" key="8">
    <source>
        <dbReference type="PROSITE" id="PS50110"/>
    </source>
</evidence>
<evidence type="ECO:0000313" key="10">
    <source>
        <dbReference type="EMBL" id="WIX98664.1"/>
    </source>
</evidence>
<protein>
    <submittedName>
        <fullName evidence="10">Response regulator transcription factor</fullName>
    </submittedName>
</protein>
<dbReference type="CDD" id="cd17574">
    <property type="entry name" value="REC_OmpR"/>
    <property type="match status" value="1"/>
</dbReference>
<sequence>MSSRVLVAEDDPKQAQVIRLYLEGDGHTVEVVHDGPAALAHARERRPDLLVLDVMLPGMDGLDVCRTLRTESDLPVLVLTARDSEYDLLRSLDLGADDHMTKPYSPRELLARTRTLLRRARFGPQNGPLLRVGDLVVDPERHAVHLEGRPAECTHAEFALLEVFAGQPDRAFTRERLLELTRGTDAYVTTRTIDVHVLNLRRKIERDPSRPARLVTVYGVGYKLTDAG</sequence>
<accession>A0A9Y2NHZ3</accession>
<dbReference type="GO" id="GO:0000976">
    <property type="term" value="F:transcription cis-regulatory region binding"/>
    <property type="evidence" value="ECO:0007669"/>
    <property type="project" value="TreeGrafter"/>
</dbReference>
<dbReference type="InterPro" id="IPR036388">
    <property type="entry name" value="WH-like_DNA-bd_sf"/>
</dbReference>
<dbReference type="GO" id="GO:0000156">
    <property type="term" value="F:phosphorelay response regulator activity"/>
    <property type="evidence" value="ECO:0007669"/>
    <property type="project" value="TreeGrafter"/>
</dbReference>
<dbReference type="EMBL" id="CP127295">
    <property type="protein sequence ID" value="WIX98664.1"/>
    <property type="molecule type" value="Genomic_DNA"/>
</dbReference>
<dbReference type="Gene3D" id="3.40.50.2300">
    <property type="match status" value="1"/>
</dbReference>
<evidence type="ECO:0000256" key="7">
    <source>
        <dbReference type="PROSITE-ProRule" id="PRU01091"/>
    </source>
</evidence>
<name>A0A9Y2NHZ3_9PSEU</name>
<keyword evidence="4 7" id="KW-0238">DNA-binding</keyword>
<dbReference type="Proteomes" id="UP001239397">
    <property type="component" value="Chromosome"/>
</dbReference>
<dbReference type="Pfam" id="PF00486">
    <property type="entry name" value="Trans_reg_C"/>
    <property type="match status" value="1"/>
</dbReference>
<dbReference type="PANTHER" id="PTHR48111:SF4">
    <property type="entry name" value="DNA-BINDING DUAL TRANSCRIPTIONAL REGULATOR OMPR"/>
    <property type="match status" value="1"/>
</dbReference>
<evidence type="ECO:0000256" key="2">
    <source>
        <dbReference type="ARBA" id="ARBA00023012"/>
    </source>
</evidence>
<dbReference type="PROSITE" id="PS51755">
    <property type="entry name" value="OMPR_PHOB"/>
    <property type="match status" value="1"/>
</dbReference>
<dbReference type="GO" id="GO:0005829">
    <property type="term" value="C:cytosol"/>
    <property type="evidence" value="ECO:0007669"/>
    <property type="project" value="TreeGrafter"/>
</dbReference>
<feature type="domain" description="Response regulatory" evidence="8">
    <location>
        <begin position="4"/>
        <end position="117"/>
    </location>
</feature>
<gene>
    <name evidence="10" type="ORF">QRX60_31960</name>
</gene>
<evidence type="ECO:0000313" key="11">
    <source>
        <dbReference type="Proteomes" id="UP001239397"/>
    </source>
</evidence>
<dbReference type="CDD" id="cd00383">
    <property type="entry name" value="trans_reg_C"/>
    <property type="match status" value="1"/>
</dbReference>
<dbReference type="GO" id="GO:0032993">
    <property type="term" value="C:protein-DNA complex"/>
    <property type="evidence" value="ECO:0007669"/>
    <property type="project" value="TreeGrafter"/>
</dbReference>
<feature type="DNA-binding region" description="OmpR/PhoB-type" evidence="7">
    <location>
        <begin position="127"/>
        <end position="226"/>
    </location>
</feature>
<dbReference type="SMART" id="SM00862">
    <property type="entry name" value="Trans_reg_C"/>
    <property type="match status" value="1"/>
</dbReference>
<dbReference type="Pfam" id="PF00072">
    <property type="entry name" value="Response_reg"/>
    <property type="match status" value="1"/>
</dbReference>
<dbReference type="RefSeq" id="WP_285995148.1">
    <property type="nucleotide sequence ID" value="NZ_CP127295.1"/>
</dbReference>
<proteinExistence type="predicted"/>
<dbReference type="FunFam" id="3.40.50.2300:FF:000001">
    <property type="entry name" value="DNA-binding response regulator PhoB"/>
    <property type="match status" value="1"/>
</dbReference>
<evidence type="ECO:0000259" key="9">
    <source>
        <dbReference type="PROSITE" id="PS51755"/>
    </source>
</evidence>
<dbReference type="InterPro" id="IPR001789">
    <property type="entry name" value="Sig_transdc_resp-reg_receiver"/>
</dbReference>
<evidence type="ECO:0000256" key="1">
    <source>
        <dbReference type="ARBA" id="ARBA00022553"/>
    </source>
</evidence>
<keyword evidence="1 6" id="KW-0597">Phosphoprotein</keyword>
<keyword evidence="3" id="KW-0805">Transcription regulation</keyword>
<dbReference type="InterPro" id="IPR011006">
    <property type="entry name" value="CheY-like_superfamily"/>
</dbReference>
<dbReference type="KEGG" id="amog:QRX60_31960"/>
<dbReference type="SMART" id="SM00448">
    <property type="entry name" value="REC"/>
    <property type="match status" value="1"/>
</dbReference>
<dbReference type="Gene3D" id="1.10.10.10">
    <property type="entry name" value="Winged helix-like DNA-binding domain superfamily/Winged helix DNA-binding domain"/>
    <property type="match status" value="1"/>
</dbReference>
<feature type="domain" description="OmpR/PhoB-type" evidence="9">
    <location>
        <begin position="127"/>
        <end position="226"/>
    </location>
</feature>
<keyword evidence="2" id="KW-0902">Two-component regulatory system</keyword>
<evidence type="ECO:0000256" key="6">
    <source>
        <dbReference type="PROSITE-ProRule" id="PRU00169"/>
    </source>
</evidence>
<dbReference type="PANTHER" id="PTHR48111">
    <property type="entry name" value="REGULATOR OF RPOS"/>
    <property type="match status" value="1"/>
</dbReference>
<reference evidence="10 11" key="1">
    <citation type="submission" date="2023-06" db="EMBL/GenBank/DDBJ databases">
        <authorList>
            <person name="Oyuntsetseg B."/>
            <person name="Kim S.B."/>
        </authorList>
    </citation>
    <scope>NUCLEOTIDE SEQUENCE [LARGE SCALE GENOMIC DNA]</scope>
    <source>
        <strain evidence="10 11">4-36</strain>
    </source>
</reference>
<dbReference type="InterPro" id="IPR001867">
    <property type="entry name" value="OmpR/PhoB-type_DNA-bd"/>
</dbReference>
<feature type="modified residue" description="4-aspartylphosphate" evidence="6">
    <location>
        <position position="53"/>
    </location>
</feature>